<dbReference type="AlphaFoldDB" id="A0A1G8V4R3"/>
<dbReference type="EMBL" id="FNFF01000001">
    <property type="protein sequence ID" value="SDJ60170.1"/>
    <property type="molecule type" value="Genomic_DNA"/>
</dbReference>
<sequence length="156" mass="17536">MRGRGCWGAGWLPVLRDLVAEFPFLELRAPAAPSDLTAIEARLGTRLPDALRALLSESDGLEGEYGEGVVWPAARILEDNRMFRSHPDFPELYESFDPLLFFGDNGGGDQFAFVRTPERDDVFVWDHETDERNRVVGSLGEYVRRALSSGGGDWYR</sequence>
<dbReference type="Proteomes" id="UP000199155">
    <property type="component" value="Unassembled WGS sequence"/>
</dbReference>
<evidence type="ECO:0000259" key="1">
    <source>
        <dbReference type="SMART" id="SM00860"/>
    </source>
</evidence>
<gene>
    <name evidence="2" type="ORF">SAMN05421806_1011212</name>
</gene>
<accession>A0A1G8V4R3</accession>
<evidence type="ECO:0000313" key="2">
    <source>
        <dbReference type="EMBL" id="SDJ60170.1"/>
    </source>
</evidence>
<proteinExistence type="predicted"/>
<keyword evidence="3" id="KW-1185">Reference proteome</keyword>
<dbReference type="OrthoDB" id="3478416at2"/>
<dbReference type="SMART" id="SM00860">
    <property type="entry name" value="SMI1_KNR4"/>
    <property type="match status" value="1"/>
</dbReference>
<evidence type="ECO:0000313" key="3">
    <source>
        <dbReference type="Proteomes" id="UP000199155"/>
    </source>
</evidence>
<dbReference type="InterPro" id="IPR037883">
    <property type="entry name" value="Knr4/Smi1-like_sf"/>
</dbReference>
<dbReference type="InterPro" id="IPR018958">
    <property type="entry name" value="Knr4/Smi1-like_dom"/>
</dbReference>
<feature type="domain" description="Knr4/Smi1-like" evidence="1">
    <location>
        <begin position="30"/>
        <end position="145"/>
    </location>
</feature>
<protein>
    <submittedName>
        <fullName evidence="2">SMI1 / KNR4 family (SUKH-1)</fullName>
    </submittedName>
</protein>
<dbReference type="SUPFAM" id="SSF160631">
    <property type="entry name" value="SMI1/KNR4-like"/>
    <property type="match status" value="1"/>
</dbReference>
<dbReference type="Gene3D" id="3.40.1580.10">
    <property type="entry name" value="SMI1/KNR4-like"/>
    <property type="match status" value="1"/>
</dbReference>
<reference evidence="2 3" key="1">
    <citation type="submission" date="2016-10" db="EMBL/GenBank/DDBJ databases">
        <authorList>
            <person name="de Groot N.N."/>
        </authorList>
    </citation>
    <scope>NUCLEOTIDE SEQUENCE [LARGE SCALE GENOMIC DNA]</scope>
    <source>
        <strain evidence="2 3">CGMCC 4.5727</strain>
    </source>
</reference>
<name>A0A1G8V4R3_9ACTN</name>
<dbReference type="Pfam" id="PF09346">
    <property type="entry name" value="SMI1_KNR4"/>
    <property type="match status" value="1"/>
</dbReference>
<organism evidence="2 3">
    <name type="scientific">Streptomyces indicus</name>
    <dbReference type="NCBI Taxonomy" id="417292"/>
    <lineage>
        <taxon>Bacteria</taxon>
        <taxon>Bacillati</taxon>
        <taxon>Actinomycetota</taxon>
        <taxon>Actinomycetes</taxon>
        <taxon>Kitasatosporales</taxon>
        <taxon>Streptomycetaceae</taxon>
        <taxon>Streptomyces</taxon>
    </lineage>
</organism>
<dbReference type="STRING" id="417292.SAMN05421806_1011212"/>